<dbReference type="InterPro" id="IPR005467">
    <property type="entry name" value="His_kinase_dom"/>
</dbReference>
<feature type="domain" description="Histidine kinase" evidence="15">
    <location>
        <begin position="277"/>
        <end position="487"/>
    </location>
</feature>
<comment type="catalytic activity">
    <reaction evidence="1">
        <text>ATP + protein L-histidine = ADP + protein N-phospho-L-histidine.</text>
        <dbReference type="EC" id="2.7.13.3"/>
    </reaction>
</comment>
<evidence type="ECO:0000256" key="6">
    <source>
        <dbReference type="ARBA" id="ARBA00022679"/>
    </source>
</evidence>
<dbReference type="CDD" id="cd00082">
    <property type="entry name" value="HisKA"/>
    <property type="match status" value="1"/>
</dbReference>
<dbReference type="PANTHER" id="PTHR45528">
    <property type="entry name" value="SENSOR HISTIDINE KINASE CPXA"/>
    <property type="match status" value="1"/>
</dbReference>
<evidence type="ECO:0000313" key="18">
    <source>
        <dbReference type="Proteomes" id="UP000777265"/>
    </source>
</evidence>
<evidence type="ECO:0000256" key="4">
    <source>
        <dbReference type="ARBA" id="ARBA00022475"/>
    </source>
</evidence>
<keyword evidence="7 14" id="KW-0812">Transmembrane</keyword>
<dbReference type="InterPro" id="IPR003660">
    <property type="entry name" value="HAMP_dom"/>
</dbReference>
<dbReference type="InterPro" id="IPR036097">
    <property type="entry name" value="HisK_dim/P_sf"/>
</dbReference>
<dbReference type="GO" id="GO:0005524">
    <property type="term" value="F:ATP binding"/>
    <property type="evidence" value="ECO:0007669"/>
    <property type="project" value="UniProtKB-KW"/>
</dbReference>
<evidence type="ECO:0000259" key="15">
    <source>
        <dbReference type="PROSITE" id="PS50109"/>
    </source>
</evidence>
<name>A0A971M715_9BACT</name>
<dbReference type="Gene3D" id="6.10.340.10">
    <property type="match status" value="1"/>
</dbReference>
<evidence type="ECO:0000256" key="2">
    <source>
        <dbReference type="ARBA" id="ARBA00004651"/>
    </source>
</evidence>
<evidence type="ECO:0000313" key="17">
    <source>
        <dbReference type="EMBL" id="NLW36534.1"/>
    </source>
</evidence>
<dbReference type="SUPFAM" id="SSF158472">
    <property type="entry name" value="HAMP domain-like"/>
    <property type="match status" value="1"/>
</dbReference>
<dbReference type="GO" id="GO:0000155">
    <property type="term" value="F:phosphorelay sensor kinase activity"/>
    <property type="evidence" value="ECO:0007669"/>
    <property type="project" value="InterPro"/>
</dbReference>
<reference evidence="17" key="2">
    <citation type="submission" date="2020-01" db="EMBL/GenBank/DDBJ databases">
        <authorList>
            <person name="Campanaro S."/>
        </authorList>
    </citation>
    <scope>NUCLEOTIDE SEQUENCE</scope>
    <source>
        <strain evidence="17">AS06rmzACSIP_7</strain>
    </source>
</reference>
<feature type="domain" description="HAMP" evidence="16">
    <location>
        <begin position="205"/>
        <end position="257"/>
    </location>
</feature>
<dbReference type="Proteomes" id="UP000777265">
    <property type="component" value="Unassembled WGS sequence"/>
</dbReference>
<protein>
    <recommendedName>
        <fullName evidence="3">histidine kinase</fullName>
        <ecNumber evidence="3">2.7.13.3</ecNumber>
    </recommendedName>
</protein>
<dbReference type="InterPro" id="IPR004358">
    <property type="entry name" value="Sig_transdc_His_kin-like_C"/>
</dbReference>
<dbReference type="Pfam" id="PF00512">
    <property type="entry name" value="HisKA"/>
    <property type="match status" value="1"/>
</dbReference>
<evidence type="ECO:0000256" key="12">
    <source>
        <dbReference type="ARBA" id="ARBA00023012"/>
    </source>
</evidence>
<dbReference type="SUPFAM" id="SSF47384">
    <property type="entry name" value="Homodimeric domain of signal transducing histidine kinase"/>
    <property type="match status" value="1"/>
</dbReference>
<reference evidence="17" key="1">
    <citation type="journal article" date="2020" name="Biotechnol. Biofuels">
        <title>New insights from the biogas microbiome by comprehensive genome-resolved metagenomics of nearly 1600 species originating from multiple anaerobic digesters.</title>
        <authorList>
            <person name="Campanaro S."/>
            <person name="Treu L."/>
            <person name="Rodriguez-R L.M."/>
            <person name="Kovalovszki A."/>
            <person name="Ziels R.M."/>
            <person name="Maus I."/>
            <person name="Zhu X."/>
            <person name="Kougias P.G."/>
            <person name="Basile A."/>
            <person name="Luo G."/>
            <person name="Schluter A."/>
            <person name="Konstantinidis K.T."/>
            <person name="Angelidaki I."/>
        </authorList>
    </citation>
    <scope>NUCLEOTIDE SEQUENCE</scope>
    <source>
        <strain evidence="17">AS06rmzACSIP_7</strain>
    </source>
</reference>
<comment type="caution">
    <text evidence="17">The sequence shown here is derived from an EMBL/GenBank/DDBJ whole genome shotgun (WGS) entry which is preliminary data.</text>
</comment>
<dbReference type="PROSITE" id="PS50109">
    <property type="entry name" value="HIS_KIN"/>
    <property type="match status" value="1"/>
</dbReference>
<keyword evidence="6" id="KW-0808">Transferase</keyword>
<dbReference type="CDD" id="cd06225">
    <property type="entry name" value="HAMP"/>
    <property type="match status" value="1"/>
</dbReference>
<dbReference type="Pfam" id="PF00672">
    <property type="entry name" value="HAMP"/>
    <property type="match status" value="1"/>
</dbReference>
<evidence type="ECO:0000259" key="16">
    <source>
        <dbReference type="PROSITE" id="PS50885"/>
    </source>
</evidence>
<evidence type="ECO:0000256" key="1">
    <source>
        <dbReference type="ARBA" id="ARBA00000085"/>
    </source>
</evidence>
<dbReference type="InterPro" id="IPR036890">
    <property type="entry name" value="HATPase_C_sf"/>
</dbReference>
<keyword evidence="8" id="KW-0547">Nucleotide-binding</keyword>
<dbReference type="SMART" id="SM00304">
    <property type="entry name" value="HAMP"/>
    <property type="match status" value="1"/>
</dbReference>
<dbReference type="SMART" id="SM00388">
    <property type="entry name" value="HisKA"/>
    <property type="match status" value="1"/>
</dbReference>
<dbReference type="AlphaFoldDB" id="A0A971M715"/>
<evidence type="ECO:0000256" key="3">
    <source>
        <dbReference type="ARBA" id="ARBA00012438"/>
    </source>
</evidence>
<keyword evidence="13 14" id="KW-0472">Membrane</keyword>
<feature type="transmembrane region" description="Helical" evidence="14">
    <location>
        <begin position="23"/>
        <end position="42"/>
    </location>
</feature>
<sequence>MVRSEIISSLKKIFRSFPLKTQLLLILLVLLLISISSLTIIYSRSEEKLIDKVSDNIDDITKAIQISVEELTYRGDSTERLKSYVDMLNKKGIKEISIISDSSEVIASSDPKKIGTKEKLSEKKTRKKKDLMITARLGGESNVETQRPYNIIMPVSIKGQNIGYILITMILDDYRALQQRNHLKRILSTLFVFSIGIIFSLLVAEKYTEPIKKIADASKKIAEGELVRIRGSRRQDEIGILIRSYNEMVEKLAERMELEEKLKKSERMSLIGQLSSGIAHEIRNPLNFMSLSIGHIKERILEERIENKDDLVGLLDDLIKEIHKVNELIHNFLFLGKPITLRKEWVMPETLLNEVLTVAKDKIRNGVQINLECKEGQPVYCDREFMRICLMNLLLNAIQAIEDKGEITIDCRRDNVFSCISVIDTGSGVSPEEMNKIFEPYYSTKKLGIGIGLAITKRFVEEHGGTITIDSEVGKGTTMRMRIPCNEV</sequence>
<evidence type="ECO:0000256" key="13">
    <source>
        <dbReference type="ARBA" id="ARBA00023136"/>
    </source>
</evidence>
<dbReference type="PRINTS" id="PR00344">
    <property type="entry name" value="BCTRLSENSOR"/>
</dbReference>
<keyword evidence="10" id="KW-0067">ATP-binding</keyword>
<accession>A0A971M715</accession>
<dbReference type="Gene3D" id="1.10.287.130">
    <property type="match status" value="1"/>
</dbReference>
<dbReference type="EMBL" id="JAAYEE010000261">
    <property type="protein sequence ID" value="NLW36534.1"/>
    <property type="molecule type" value="Genomic_DNA"/>
</dbReference>
<evidence type="ECO:0000256" key="10">
    <source>
        <dbReference type="ARBA" id="ARBA00022840"/>
    </source>
</evidence>
<evidence type="ECO:0000256" key="5">
    <source>
        <dbReference type="ARBA" id="ARBA00022553"/>
    </source>
</evidence>
<dbReference type="EC" id="2.7.13.3" evidence="3"/>
<dbReference type="PROSITE" id="PS50885">
    <property type="entry name" value="HAMP"/>
    <property type="match status" value="1"/>
</dbReference>
<dbReference type="InterPro" id="IPR050398">
    <property type="entry name" value="HssS/ArlS-like"/>
</dbReference>
<dbReference type="InterPro" id="IPR003594">
    <property type="entry name" value="HATPase_dom"/>
</dbReference>
<proteinExistence type="predicted"/>
<keyword evidence="4" id="KW-1003">Cell membrane</keyword>
<evidence type="ECO:0000256" key="8">
    <source>
        <dbReference type="ARBA" id="ARBA00022741"/>
    </source>
</evidence>
<dbReference type="PANTHER" id="PTHR45528:SF1">
    <property type="entry name" value="SENSOR HISTIDINE KINASE CPXA"/>
    <property type="match status" value="1"/>
</dbReference>
<keyword evidence="9" id="KW-0418">Kinase</keyword>
<keyword evidence="5" id="KW-0597">Phosphoprotein</keyword>
<dbReference type="Pfam" id="PF02518">
    <property type="entry name" value="HATPase_c"/>
    <property type="match status" value="1"/>
</dbReference>
<dbReference type="SUPFAM" id="SSF55874">
    <property type="entry name" value="ATPase domain of HSP90 chaperone/DNA topoisomerase II/histidine kinase"/>
    <property type="match status" value="1"/>
</dbReference>
<keyword evidence="12" id="KW-0902">Two-component regulatory system</keyword>
<evidence type="ECO:0000256" key="9">
    <source>
        <dbReference type="ARBA" id="ARBA00022777"/>
    </source>
</evidence>
<dbReference type="InterPro" id="IPR003661">
    <property type="entry name" value="HisK_dim/P_dom"/>
</dbReference>
<gene>
    <name evidence="17" type="ORF">GXY80_13820</name>
</gene>
<evidence type="ECO:0000256" key="14">
    <source>
        <dbReference type="SAM" id="Phobius"/>
    </source>
</evidence>
<dbReference type="SMART" id="SM00387">
    <property type="entry name" value="HATPase_c"/>
    <property type="match status" value="1"/>
</dbReference>
<dbReference type="Gene3D" id="3.30.565.10">
    <property type="entry name" value="Histidine kinase-like ATPase, C-terminal domain"/>
    <property type="match status" value="1"/>
</dbReference>
<dbReference type="GO" id="GO:0005886">
    <property type="term" value="C:plasma membrane"/>
    <property type="evidence" value="ECO:0007669"/>
    <property type="project" value="UniProtKB-SubCell"/>
</dbReference>
<evidence type="ECO:0000256" key="11">
    <source>
        <dbReference type="ARBA" id="ARBA00022989"/>
    </source>
</evidence>
<keyword evidence="11 14" id="KW-1133">Transmembrane helix</keyword>
<comment type="subcellular location">
    <subcellularLocation>
        <location evidence="2">Cell membrane</location>
        <topology evidence="2">Multi-pass membrane protein</topology>
    </subcellularLocation>
</comment>
<organism evidence="17 18">
    <name type="scientific">Syntrophorhabdus aromaticivorans</name>
    <dbReference type="NCBI Taxonomy" id="328301"/>
    <lineage>
        <taxon>Bacteria</taxon>
        <taxon>Pseudomonadati</taxon>
        <taxon>Thermodesulfobacteriota</taxon>
        <taxon>Syntrophorhabdia</taxon>
        <taxon>Syntrophorhabdales</taxon>
        <taxon>Syntrophorhabdaceae</taxon>
        <taxon>Syntrophorhabdus</taxon>
    </lineage>
</organism>
<evidence type="ECO:0000256" key="7">
    <source>
        <dbReference type="ARBA" id="ARBA00022692"/>
    </source>
</evidence>